<comment type="caution">
    <text evidence="1">The sequence shown here is derived from an EMBL/GenBank/DDBJ whole genome shotgun (WGS) entry which is preliminary data.</text>
</comment>
<accession>A0ACC0AZT0</accession>
<dbReference type="Proteomes" id="UP001060085">
    <property type="component" value="Linkage Group LG05"/>
</dbReference>
<name>A0ACC0AZT0_CATRO</name>
<gene>
    <name evidence="1" type="ORF">M9H77_24289</name>
</gene>
<evidence type="ECO:0000313" key="2">
    <source>
        <dbReference type="Proteomes" id="UP001060085"/>
    </source>
</evidence>
<sequence>MSMEMDPGTFDAGKLNEMMNYTPGQFPLPSENQSVEFYKMASRMLTDAGYDHYEISSNCKSGYECKHNLTYWKNKPFYGFGLGSASYVNGTRFSRPRKLKDFMAYLQNLEDGKLKLEDITCPCVELGENRSSPSD</sequence>
<evidence type="ECO:0000313" key="1">
    <source>
        <dbReference type="EMBL" id="KAI5664966.1"/>
    </source>
</evidence>
<reference evidence="2" key="1">
    <citation type="journal article" date="2023" name="Nat. Plants">
        <title>Single-cell RNA sequencing provides a high-resolution roadmap for understanding the multicellular compartmentation of specialized metabolism.</title>
        <authorList>
            <person name="Sun S."/>
            <person name="Shen X."/>
            <person name="Li Y."/>
            <person name="Li Y."/>
            <person name="Wang S."/>
            <person name="Li R."/>
            <person name="Zhang H."/>
            <person name="Shen G."/>
            <person name="Guo B."/>
            <person name="Wei J."/>
            <person name="Xu J."/>
            <person name="St-Pierre B."/>
            <person name="Chen S."/>
            <person name="Sun C."/>
        </authorList>
    </citation>
    <scope>NUCLEOTIDE SEQUENCE [LARGE SCALE GENOMIC DNA]</scope>
</reference>
<keyword evidence="2" id="KW-1185">Reference proteome</keyword>
<protein>
    <submittedName>
        <fullName evidence="1">Uncharacterized protein</fullName>
    </submittedName>
</protein>
<proteinExistence type="predicted"/>
<organism evidence="1 2">
    <name type="scientific">Catharanthus roseus</name>
    <name type="common">Madagascar periwinkle</name>
    <name type="synonym">Vinca rosea</name>
    <dbReference type="NCBI Taxonomy" id="4058"/>
    <lineage>
        <taxon>Eukaryota</taxon>
        <taxon>Viridiplantae</taxon>
        <taxon>Streptophyta</taxon>
        <taxon>Embryophyta</taxon>
        <taxon>Tracheophyta</taxon>
        <taxon>Spermatophyta</taxon>
        <taxon>Magnoliopsida</taxon>
        <taxon>eudicotyledons</taxon>
        <taxon>Gunneridae</taxon>
        <taxon>Pentapetalae</taxon>
        <taxon>asterids</taxon>
        <taxon>lamiids</taxon>
        <taxon>Gentianales</taxon>
        <taxon>Apocynaceae</taxon>
        <taxon>Rauvolfioideae</taxon>
        <taxon>Vinceae</taxon>
        <taxon>Catharanthinae</taxon>
        <taxon>Catharanthus</taxon>
    </lineage>
</organism>
<dbReference type="EMBL" id="CM044705">
    <property type="protein sequence ID" value="KAI5664966.1"/>
    <property type="molecule type" value="Genomic_DNA"/>
</dbReference>